<dbReference type="InterPro" id="IPR001789">
    <property type="entry name" value="Sig_transdc_resp-reg_receiver"/>
</dbReference>
<dbReference type="SUPFAM" id="SSF46689">
    <property type="entry name" value="Homeodomain-like"/>
    <property type="match status" value="1"/>
</dbReference>
<dbReference type="InterPro" id="IPR002078">
    <property type="entry name" value="Sigma_54_int"/>
</dbReference>
<dbReference type="GO" id="GO:0005524">
    <property type="term" value="F:ATP binding"/>
    <property type="evidence" value="ECO:0007669"/>
    <property type="project" value="UniProtKB-KW"/>
</dbReference>
<dbReference type="PROSITE" id="PS00676">
    <property type="entry name" value="SIGMA54_INTERACT_2"/>
    <property type="match status" value="1"/>
</dbReference>
<evidence type="ECO:0000256" key="4">
    <source>
        <dbReference type="ARBA" id="ARBA00023125"/>
    </source>
</evidence>
<evidence type="ECO:0000313" key="9">
    <source>
        <dbReference type="EMBL" id="AVJ28051.1"/>
    </source>
</evidence>
<accession>A0A2S0I7Q1</accession>
<dbReference type="PROSITE" id="PS00688">
    <property type="entry name" value="SIGMA54_INTERACT_3"/>
    <property type="match status" value="1"/>
</dbReference>
<dbReference type="InterPro" id="IPR025943">
    <property type="entry name" value="Sigma_54_int_dom_ATP-bd_2"/>
</dbReference>
<dbReference type="InterPro" id="IPR027417">
    <property type="entry name" value="P-loop_NTPase"/>
</dbReference>
<dbReference type="GO" id="GO:0043565">
    <property type="term" value="F:sequence-specific DNA binding"/>
    <property type="evidence" value="ECO:0007669"/>
    <property type="project" value="InterPro"/>
</dbReference>
<dbReference type="PANTHER" id="PTHR32071">
    <property type="entry name" value="TRANSCRIPTIONAL REGULATORY PROTEIN"/>
    <property type="match status" value="1"/>
</dbReference>
<protein>
    <submittedName>
        <fullName evidence="9">Sigma-54-dependent Fis family transcriptional regulator</fullName>
    </submittedName>
</protein>
<dbReference type="SUPFAM" id="SSF52540">
    <property type="entry name" value="P-loop containing nucleoside triphosphate hydrolases"/>
    <property type="match status" value="1"/>
</dbReference>
<sequence>MPHLLIVDDDDAIRETLAEIGRDSGFSVALAASVKDALIQLERQAPDLVLTDVRLPGGSGMDIFKNVAASSAEVVVMTGHGTVDNAVQALRLGATDYLVKPICMERLEEILKRIMINSGGELPGTPFEEPGRFGKLFGKSERMQTLYRQIGRVAPTTVTTLLIGESGTGKELAAHAIHELSPRRQRPFIAVNCGAISPNLIESEMFGHERGSFTGADRQHKGYFERADGGTLFLDEVTEMPLDLQVKLLRVLETGQFMRVGTNREIACDIRVVAATNRNPEQAVQEGKLREDLYYRLSVFPIELPALRDRGSDIQFLAQRFLQTLNEESGKTKAFSPDAAAALEQYEWPGNVRELKNFVRRAFIMADGDVLDLEMLVPQVSPGGESPGGQVSVPVGETLAEADRRLILATLERCNGVKKQAAAVLGISPKTLYNRLEEYAAAGYPLPSENSRTGGPSRESA</sequence>
<dbReference type="Proteomes" id="UP000239477">
    <property type="component" value="Chromosome"/>
</dbReference>
<keyword evidence="10" id="KW-1185">Reference proteome</keyword>
<dbReference type="SMART" id="SM00448">
    <property type="entry name" value="REC"/>
    <property type="match status" value="1"/>
</dbReference>
<dbReference type="GO" id="GO:0000160">
    <property type="term" value="P:phosphorelay signal transduction system"/>
    <property type="evidence" value="ECO:0007669"/>
    <property type="project" value="InterPro"/>
</dbReference>
<dbReference type="RefSeq" id="WP_105238864.1">
    <property type="nucleotide sequence ID" value="NZ_CP023270.1"/>
</dbReference>
<feature type="domain" description="Sigma-54 factor interaction" evidence="7">
    <location>
        <begin position="136"/>
        <end position="364"/>
    </location>
</feature>
<dbReference type="PANTHER" id="PTHR32071:SF117">
    <property type="entry name" value="PTS-DEPENDENT DIHYDROXYACETONE KINASE OPERON REGULATORY PROTEIN-RELATED"/>
    <property type="match status" value="1"/>
</dbReference>
<dbReference type="Pfam" id="PF00158">
    <property type="entry name" value="Sigma54_activat"/>
    <property type="match status" value="1"/>
</dbReference>
<dbReference type="InterPro" id="IPR058031">
    <property type="entry name" value="AAA_lid_NorR"/>
</dbReference>
<organism evidence="9 10">
    <name type="scientific">Achromobacter spanius</name>
    <dbReference type="NCBI Taxonomy" id="217203"/>
    <lineage>
        <taxon>Bacteria</taxon>
        <taxon>Pseudomonadati</taxon>
        <taxon>Pseudomonadota</taxon>
        <taxon>Betaproteobacteria</taxon>
        <taxon>Burkholderiales</taxon>
        <taxon>Alcaligenaceae</taxon>
        <taxon>Achromobacter</taxon>
    </lineage>
</organism>
<dbReference type="OrthoDB" id="9761705at2"/>
<keyword evidence="3" id="KW-0805">Transcription regulation</keyword>
<dbReference type="InterPro" id="IPR002197">
    <property type="entry name" value="HTH_Fis"/>
</dbReference>
<dbReference type="Gene3D" id="3.40.50.2300">
    <property type="match status" value="1"/>
</dbReference>
<keyword evidence="1" id="KW-0547">Nucleotide-binding</keyword>
<dbReference type="FunFam" id="3.40.50.300:FF:000006">
    <property type="entry name" value="DNA-binding transcriptional regulator NtrC"/>
    <property type="match status" value="1"/>
</dbReference>
<dbReference type="SUPFAM" id="SSF52172">
    <property type="entry name" value="CheY-like"/>
    <property type="match status" value="1"/>
</dbReference>
<evidence type="ECO:0000259" key="8">
    <source>
        <dbReference type="PROSITE" id="PS50110"/>
    </source>
</evidence>
<name>A0A2S0I7Q1_9BURK</name>
<evidence type="ECO:0000256" key="3">
    <source>
        <dbReference type="ARBA" id="ARBA00023015"/>
    </source>
</evidence>
<evidence type="ECO:0000256" key="5">
    <source>
        <dbReference type="ARBA" id="ARBA00023163"/>
    </source>
</evidence>
<proteinExistence type="predicted"/>
<dbReference type="CDD" id="cd00009">
    <property type="entry name" value="AAA"/>
    <property type="match status" value="1"/>
</dbReference>
<dbReference type="InterPro" id="IPR009057">
    <property type="entry name" value="Homeodomain-like_sf"/>
</dbReference>
<dbReference type="GO" id="GO:0006355">
    <property type="term" value="P:regulation of DNA-templated transcription"/>
    <property type="evidence" value="ECO:0007669"/>
    <property type="project" value="InterPro"/>
</dbReference>
<dbReference type="PROSITE" id="PS50045">
    <property type="entry name" value="SIGMA54_INTERACT_4"/>
    <property type="match status" value="1"/>
</dbReference>
<dbReference type="Gene3D" id="1.10.10.60">
    <property type="entry name" value="Homeodomain-like"/>
    <property type="match status" value="1"/>
</dbReference>
<dbReference type="PROSITE" id="PS50110">
    <property type="entry name" value="RESPONSE_REGULATORY"/>
    <property type="match status" value="1"/>
</dbReference>
<evidence type="ECO:0000256" key="1">
    <source>
        <dbReference type="ARBA" id="ARBA00022741"/>
    </source>
</evidence>
<dbReference type="Pfam" id="PF02954">
    <property type="entry name" value="HTH_8"/>
    <property type="match status" value="1"/>
</dbReference>
<dbReference type="Pfam" id="PF25601">
    <property type="entry name" value="AAA_lid_14"/>
    <property type="match status" value="1"/>
</dbReference>
<dbReference type="EMBL" id="CP023270">
    <property type="protein sequence ID" value="AVJ28051.1"/>
    <property type="molecule type" value="Genomic_DNA"/>
</dbReference>
<dbReference type="AlphaFoldDB" id="A0A2S0I7Q1"/>
<dbReference type="PRINTS" id="PR01590">
    <property type="entry name" value="HTHFIS"/>
</dbReference>
<reference evidence="9 10" key="1">
    <citation type="submission" date="2017-09" db="EMBL/GenBank/DDBJ databases">
        <title>Genomic, metabolic, and phenotypic characteristics of bacterial isolates from the natural microbiome of the model nematode Caenorhabditis elegans.</title>
        <authorList>
            <person name="Zimmermann J."/>
            <person name="Obeng N."/>
            <person name="Yang W."/>
            <person name="Obeng O."/>
            <person name="Kissoyan K."/>
            <person name="Pees B."/>
            <person name="Dirksen P."/>
            <person name="Hoppner M."/>
            <person name="Franke A."/>
            <person name="Rosenstiel P."/>
            <person name="Leippe M."/>
            <person name="Dierking K."/>
            <person name="Kaleta C."/>
            <person name="Schulenburg H."/>
        </authorList>
    </citation>
    <scope>NUCLEOTIDE SEQUENCE [LARGE SCALE GENOMIC DNA]</scope>
    <source>
        <strain evidence="9 10">MYb73</strain>
    </source>
</reference>
<dbReference type="InterPro" id="IPR025944">
    <property type="entry name" value="Sigma_54_int_dom_CS"/>
</dbReference>
<keyword evidence="6" id="KW-0597">Phosphoprotein</keyword>
<dbReference type="InterPro" id="IPR011006">
    <property type="entry name" value="CheY-like_superfamily"/>
</dbReference>
<dbReference type="Pfam" id="PF00072">
    <property type="entry name" value="Response_reg"/>
    <property type="match status" value="1"/>
</dbReference>
<gene>
    <name evidence="9" type="ORF">CLM73_13505</name>
</gene>
<feature type="modified residue" description="4-aspartylphosphate" evidence="6">
    <location>
        <position position="52"/>
    </location>
</feature>
<feature type="domain" description="Response regulatory" evidence="8">
    <location>
        <begin position="3"/>
        <end position="115"/>
    </location>
</feature>
<dbReference type="Gene3D" id="1.10.8.60">
    <property type="match status" value="1"/>
</dbReference>
<evidence type="ECO:0000313" key="10">
    <source>
        <dbReference type="Proteomes" id="UP000239477"/>
    </source>
</evidence>
<evidence type="ECO:0000256" key="2">
    <source>
        <dbReference type="ARBA" id="ARBA00022840"/>
    </source>
</evidence>
<dbReference type="Gene3D" id="3.40.50.300">
    <property type="entry name" value="P-loop containing nucleotide triphosphate hydrolases"/>
    <property type="match status" value="1"/>
</dbReference>
<keyword evidence="5" id="KW-0804">Transcription</keyword>
<keyword evidence="2" id="KW-0067">ATP-binding</keyword>
<keyword evidence="4" id="KW-0238">DNA-binding</keyword>
<evidence type="ECO:0000259" key="7">
    <source>
        <dbReference type="PROSITE" id="PS50045"/>
    </source>
</evidence>
<dbReference type="InterPro" id="IPR003593">
    <property type="entry name" value="AAA+_ATPase"/>
</dbReference>
<dbReference type="SMART" id="SM00382">
    <property type="entry name" value="AAA"/>
    <property type="match status" value="1"/>
</dbReference>
<evidence type="ECO:0000256" key="6">
    <source>
        <dbReference type="PROSITE-ProRule" id="PRU00169"/>
    </source>
</evidence>